<sequence>MSHYMRAADGFDDRSVLLRRQMHFYLKSDAMLCNTVDDIEPSGVDLLRRVTGLRVFTVGIGREGGVEIDPCMEWLESHLPASVFYISFGSENTIGASQMMALVEGLEASRVAFIWVVRQPRGFDMNGEFEAEKWLLDGFEARLEEKKRGLLVQRWAPLIVIAGGIR</sequence>
<dbReference type="PANTHER" id="PTHR48044">
    <property type="entry name" value="GLYCOSYLTRANSFERASE"/>
    <property type="match status" value="1"/>
</dbReference>
<name>A0AAV7H5Q0_DENCH</name>
<dbReference type="SUPFAM" id="SSF53756">
    <property type="entry name" value="UDP-Glycosyltransferase/glycogen phosphorylase"/>
    <property type="match status" value="1"/>
</dbReference>
<dbReference type="PANTHER" id="PTHR48044:SF21">
    <property type="entry name" value="GLYCOSYLTRANSFERASE"/>
    <property type="match status" value="1"/>
</dbReference>
<dbReference type="GO" id="GO:0008194">
    <property type="term" value="F:UDP-glycosyltransferase activity"/>
    <property type="evidence" value="ECO:0007669"/>
    <property type="project" value="UniProtKB-ARBA"/>
</dbReference>
<dbReference type="Proteomes" id="UP000775213">
    <property type="component" value="Unassembled WGS sequence"/>
</dbReference>
<evidence type="ECO:0000313" key="2">
    <source>
        <dbReference type="Proteomes" id="UP000775213"/>
    </source>
</evidence>
<comment type="caution">
    <text evidence="1">The sequence shown here is derived from an EMBL/GenBank/DDBJ whole genome shotgun (WGS) entry which is preliminary data.</text>
</comment>
<dbReference type="Gene3D" id="3.40.50.2000">
    <property type="entry name" value="Glycogen Phosphorylase B"/>
    <property type="match status" value="2"/>
</dbReference>
<evidence type="ECO:0008006" key="3">
    <source>
        <dbReference type="Google" id="ProtNLM"/>
    </source>
</evidence>
<gene>
    <name evidence="1" type="ORF">IEQ34_008284</name>
</gene>
<accession>A0AAV7H5Q0</accession>
<dbReference type="AlphaFoldDB" id="A0AAV7H5Q0"/>
<proteinExistence type="predicted"/>
<protein>
    <recommendedName>
        <fullName evidence="3">UDP-glycosyltransferase</fullName>
    </recommendedName>
</protein>
<keyword evidence="2" id="KW-1185">Reference proteome</keyword>
<reference evidence="1 2" key="1">
    <citation type="journal article" date="2021" name="Hortic Res">
        <title>Chromosome-scale assembly of the Dendrobium chrysotoxum genome enhances the understanding of orchid evolution.</title>
        <authorList>
            <person name="Zhang Y."/>
            <person name="Zhang G.Q."/>
            <person name="Zhang D."/>
            <person name="Liu X.D."/>
            <person name="Xu X.Y."/>
            <person name="Sun W.H."/>
            <person name="Yu X."/>
            <person name="Zhu X."/>
            <person name="Wang Z.W."/>
            <person name="Zhao X."/>
            <person name="Zhong W.Y."/>
            <person name="Chen H."/>
            <person name="Yin W.L."/>
            <person name="Huang T."/>
            <person name="Niu S.C."/>
            <person name="Liu Z.J."/>
        </authorList>
    </citation>
    <scope>NUCLEOTIDE SEQUENCE [LARGE SCALE GENOMIC DNA]</scope>
    <source>
        <strain evidence="1">Lindl</strain>
    </source>
</reference>
<dbReference type="EMBL" id="JAGFBR010000008">
    <property type="protein sequence ID" value="KAH0463702.1"/>
    <property type="molecule type" value="Genomic_DNA"/>
</dbReference>
<evidence type="ECO:0000313" key="1">
    <source>
        <dbReference type="EMBL" id="KAH0463702.1"/>
    </source>
</evidence>
<organism evidence="1 2">
    <name type="scientific">Dendrobium chrysotoxum</name>
    <name type="common">Orchid</name>
    <dbReference type="NCBI Taxonomy" id="161865"/>
    <lineage>
        <taxon>Eukaryota</taxon>
        <taxon>Viridiplantae</taxon>
        <taxon>Streptophyta</taxon>
        <taxon>Embryophyta</taxon>
        <taxon>Tracheophyta</taxon>
        <taxon>Spermatophyta</taxon>
        <taxon>Magnoliopsida</taxon>
        <taxon>Liliopsida</taxon>
        <taxon>Asparagales</taxon>
        <taxon>Orchidaceae</taxon>
        <taxon>Epidendroideae</taxon>
        <taxon>Malaxideae</taxon>
        <taxon>Dendrobiinae</taxon>
        <taxon>Dendrobium</taxon>
    </lineage>
</organism>
<dbReference type="GO" id="GO:1901135">
    <property type="term" value="P:carbohydrate derivative metabolic process"/>
    <property type="evidence" value="ECO:0007669"/>
    <property type="project" value="UniProtKB-ARBA"/>
</dbReference>